<evidence type="ECO:0000313" key="8">
    <source>
        <dbReference type="RefSeq" id="XP_047740237.1"/>
    </source>
</evidence>
<accession>A0A979FUJ3</accession>
<dbReference type="GO" id="GO:0016491">
    <property type="term" value="F:oxidoreductase activity"/>
    <property type="evidence" value="ECO:0007669"/>
    <property type="project" value="UniProtKB-KW"/>
</dbReference>
<keyword evidence="6" id="KW-0812">Transmembrane</keyword>
<proteinExistence type="inferred from homology"/>
<keyword evidence="6" id="KW-0472">Membrane</keyword>
<dbReference type="CDD" id="cd05356">
    <property type="entry name" value="17beta-HSD1_like_SDR_c"/>
    <property type="match status" value="1"/>
</dbReference>
<dbReference type="AlphaFoldDB" id="A0A979FUJ3"/>
<evidence type="ECO:0000256" key="1">
    <source>
        <dbReference type="ARBA" id="ARBA00004173"/>
    </source>
</evidence>
<evidence type="ECO:0000256" key="6">
    <source>
        <dbReference type="SAM" id="Phobius"/>
    </source>
</evidence>
<dbReference type="InterPro" id="IPR002347">
    <property type="entry name" value="SDR_fam"/>
</dbReference>
<keyword evidence="3" id="KW-0560">Oxidoreductase</keyword>
<evidence type="ECO:0000256" key="3">
    <source>
        <dbReference type="ARBA" id="ARBA00023002"/>
    </source>
</evidence>
<comment type="subcellular location">
    <subcellularLocation>
        <location evidence="1">Mitochondrion</location>
    </subcellularLocation>
</comment>
<dbReference type="RefSeq" id="XP_047740237.1">
    <property type="nucleotide sequence ID" value="XM_047884281.1"/>
</dbReference>
<feature type="transmembrane region" description="Helical" evidence="6">
    <location>
        <begin position="36"/>
        <end position="60"/>
    </location>
</feature>
<dbReference type="PRINTS" id="PR00081">
    <property type="entry name" value="GDHRDH"/>
</dbReference>
<evidence type="ECO:0000313" key="7">
    <source>
        <dbReference type="Proteomes" id="UP000694843"/>
    </source>
</evidence>
<keyword evidence="6" id="KW-1133">Transmembrane helix</keyword>
<dbReference type="Proteomes" id="UP000694843">
    <property type="component" value="Unplaced"/>
</dbReference>
<sequence length="303" mass="34134">MPATLSVPLSARGGVDSFEMLFSQLNSPALQMFGDFLALLGILILGKFTITTIWDILVGVRALMWSRLWKKNFEKRYGGKWAESLYKVDTAIIQADFSEGRSLYSRIKEQLAGKEIGVLINNVGVMIPYPKLYEEITEEEIWRHINVNMGSVAAMMSIIMPQMLARGKGAVVNIASIAAYGPMPMLSIYAASKAFVEFLSRAVACDYFMRRGITVQTVTPCYVSTNMTSFSKYTHSTNLFIPTPAQFAASAVSSIGYTDYTTGYWTHGIQKWFVHFLPRPVFMWAMFLQQKFLRSTVKTTHRN</sequence>
<gene>
    <name evidence="8" type="primary">LOC108680667</name>
</gene>
<name>A0A979FUJ3_HYAAZ</name>
<keyword evidence="7" id="KW-1185">Reference proteome</keyword>
<dbReference type="PRINTS" id="PR00080">
    <property type="entry name" value="SDRFAMILY"/>
</dbReference>
<dbReference type="SUPFAM" id="SSF51735">
    <property type="entry name" value="NAD(P)-binding Rossmann-fold domains"/>
    <property type="match status" value="1"/>
</dbReference>
<evidence type="ECO:0000256" key="4">
    <source>
        <dbReference type="ARBA" id="ARBA00023128"/>
    </source>
</evidence>
<organism evidence="7 8">
    <name type="scientific">Hyalella azteca</name>
    <name type="common">Amphipod</name>
    <dbReference type="NCBI Taxonomy" id="294128"/>
    <lineage>
        <taxon>Eukaryota</taxon>
        <taxon>Metazoa</taxon>
        <taxon>Ecdysozoa</taxon>
        <taxon>Arthropoda</taxon>
        <taxon>Crustacea</taxon>
        <taxon>Multicrustacea</taxon>
        <taxon>Malacostraca</taxon>
        <taxon>Eumalacostraca</taxon>
        <taxon>Peracarida</taxon>
        <taxon>Amphipoda</taxon>
        <taxon>Senticaudata</taxon>
        <taxon>Talitrida</taxon>
        <taxon>Talitroidea</taxon>
        <taxon>Hyalellidae</taxon>
        <taxon>Hyalella</taxon>
    </lineage>
</organism>
<evidence type="ECO:0000256" key="2">
    <source>
        <dbReference type="ARBA" id="ARBA00022857"/>
    </source>
</evidence>
<evidence type="ECO:0000256" key="5">
    <source>
        <dbReference type="ARBA" id="ARBA00038261"/>
    </source>
</evidence>
<dbReference type="InterPro" id="IPR052149">
    <property type="entry name" value="17-beta-HSD3-like"/>
</dbReference>
<feature type="transmembrane region" description="Helical" evidence="6">
    <location>
        <begin position="170"/>
        <end position="191"/>
    </location>
</feature>
<dbReference type="GeneID" id="108680667"/>
<dbReference type="GO" id="GO:0005739">
    <property type="term" value="C:mitochondrion"/>
    <property type="evidence" value="ECO:0007669"/>
    <property type="project" value="UniProtKB-SubCell"/>
</dbReference>
<dbReference type="PANTHER" id="PTHR44889">
    <property type="entry name" value="INACTIVE HYDROXYSTEROID DEHYDROGENASE-LIKE PROTEIN 1"/>
    <property type="match status" value="1"/>
</dbReference>
<dbReference type="InterPro" id="IPR036291">
    <property type="entry name" value="NAD(P)-bd_dom_sf"/>
</dbReference>
<keyword evidence="2" id="KW-0521">NADP</keyword>
<reference evidence="8" key="1">
    <citation type="submission" date="2025-08" db="UniProtKB">
        <authorList>
            <consortium name="RefSeq"/>
        </authorList>
    </citation>
    <scope>IDENTIFICATION</scope>
    <source>
        <tissue evidence="8">Whole organism</tissue>
    </source>
</reference>
<dbReference type="Pfam" id="PF00106">
    <property type="entry name" value="adh_short"/>
    <property type="match status" value="1"/>
</dbReference>
<protein>
    <submittedName>
        <fullName evidence="8">Inactive hydroxysteroid dehydrogenase-like protein 1 isoform X2</fullName>
    </submittedName>
</protein>
<dbReference type="PANTHER" id="PTHR44889:SF1">
    <property type="entry name" value="INACTIVE HYDROXYSTEROID DEHYDROGENASE-LIKE PROTEIN 1"/>
    <property type="match status" value="1"/>
</dbReference>
<dbReference type="Gene3D" id="3.40.50.720">
    <property type="entry name" value="NAD(P)-binding Rossmann-like Domain"/>
    <property type="match status" value="1"/>
</dbReference>
<dbReference type="PROSITE" id="PS00061">
    <property type="entry name" value="ADH_SHORT"/>
    <property type="match status" value="1"/>
</dbReference>
<dbReference type="InterPro" id="IPR020904">
    <property type="entry name" value="Sc_DH/Rdtase_CS"/>
</dbReference>
<comment type="similarity">
    <text evidence="5">Belongs to the short-chain dehydrogenases/reductases (SDR) family. 17-beta-HSD 3 subfamily.</text>
</comment>
<keyword evidence="4" id="KW-0496">Mitochondrion</keyword>